<gene>
    <name evidence="3" type="ORF">GFSPODELE1_LOCUS5545</name>
</gene>
<keyword evidence="1" id="KW-0433">Leucine-rich repeat</keyword>
<keyword evidence="4" id="KW-1185">Reference proteome</keyword>
<dbReference type="Gene3D" id="3.80.10.10">
    <property type="entry name" value="Ribonuclease Inhibitor"/>
    <property type="match status" value="2"/>
</dbReference>
<evidence type="ECO:0008006" key="5">
    <source>
        <dbReference type="Google" id="ProtNLM"/>
    </source>
</evidence>
<keyword evidence="2" id="KW-0677">Repeat</keyword>
<proteinExistence type="predicted"/>
<dbReference type="EMBL" id="OZ037946">
    <property type="protein sequence ID" value="CAL1705711.1"/>
    <property type="molecule type" value="Genomic_DNA"/>
</dbReference>
<evidence type="ECO:0000313" key="4">
    <source>
        <dbReference type="Proteomes" id="UP001497453"/>
    </source>
</evidence>
<dbReference type="PANTHER" id="PTHR18849">
    <property type="entry name" value="LEUCINE RICH REPEAT PROTEIN"/>
    <property type="match status" value="1"/>
</dbReference>
<sequence>MGRCSPRKARWIKEWQKILYIVPNAGSFIRTTAQISYGTSFLTALTEKYIENPRNSSSVEKVILGSSNGAIEVEAVGLDKIRAKLSRLDTLREASLDSRNVATAGSSGDIRRTCPDIRGLDLSKNLLPSWDVVALIATELGHLERLALNQNRMTLPRSAAIIADAFRQLRELQLNDTMTTWYELRVVIRYMPELQHVEVGYNRLRALEIPNQLSKDLFEHPNIRSINFDSNELHCWAEICEALRPITALDRLLLSSNQVGRIEPIADATKSPVRNLNHLALSFNALAEWTDIDHLVHWCPHLESLKLTGNPLMEGTQPGKNTRQLTIARIATLQTLDAAGISSRERTDSELYYLSYITKHGPSDESARCLEHPRWKELCEKYGKPDEQASSSKNKRDTLGNRLLRINIFRCSRSTSIHSSTNAKTGPNSDLNLSEPTALRVLPSMSMRAFHLKVAKSFKLPKGTQALKVWLKMPDDALIELPSEDDTHDLSWWGIEDGSGVILKEIHD</sequence>
<reference evidence="4" key="1">
    <citation type="submission" date="2024-04" db="EMBL/GenBank/DDBJ databases">
        <authorList>
            <person name="Shaw F."/>
            <person name="Minotto A."/>
        </authorList>
    </citation>
    <scope>NUCLEOTIDE SEQUENCE [LARGE SCALE GENOMIC DNA]</scope>
</reference>
<protein>
    <recommendedName>
        <fullName evidence="5">Tubulin-specific chaperone E</fullName>
    </recommendedName>
</protein>
<dbReference type="Proteomes" id="UP001497453">
    <property type="component" value="Chromosome 3"/>
</dbReference>
<organism evidence="3 4">
    <name type="scientific">Somion occarium</name>
    <dbReference type="NCBI Taxonomy" id="3059160"/>
    <lineage>
        <taxon>Eukaryota</taxon>
        <taxon>Fungi</taxon>
        <taxon>Dikarya</taxon>
        <taxon>Basidiomycota</taxon>
        <taxon>Agaricomycotina</taxon>
        <taxon>Agaricomycetes</taxon>
        <taxon>Polyporales</taxon>
        <taxon>Cerrenaceae</taxon>
        <taxon>Somion</taxon>
    </lineage>
</organism>
<dbReference type="PROSITE" id="PS51450">
    <property type="entry name" value="LRR"/>
    <property type="match status" value="1"/>
</dbReference>
<dbReference type="InterPro" id="IPR032675">
    <property type="entry name" value="LRR_dom_sf"/>
</dbReference>
<dbReference type="SUPFAM" id="SSF52047">
    <property type="entry name" value="RNI-like"/>
    <property type="match status" value="1"/>
</dbReference>
<dbReference type="PANTHER" id="PTHR18849:SF0">
    <property type="entry name" value="CILIA- AND FLAGELLA-ASSOCIATED PROTEIN 410-RELATED"/>
    <property type="match status" value="1"/>
</dbReference>
<evidence type="ECO:0000256" key="1">
    <source>
        <dbReference type="ARBA" id="ARBA00022614"/>
    </source>
</evidence>
<dbReference type="InterPro" id="IPR001611">
    <property type="entry name" value="Leu-rich_rpt"/>
</dbReference>
<evidence type="ECO:0000256" key="2">
    <source>
        <dbReference type="ARBA" id="ARBA00022737"/>
    </source>
</evidence>
<accession>A0ABP1DCV9</accession>
<name>A0ABP1DCV9_9APHY</name>
<evidence type="ECO:0000313" key="3">
    <source>
        <dbReference type="EMBL" id="CAL1705711.1"/>
    </source>
</evidence>